<dbReference type="InterPro" id="IPR001031">
    <property type="entry name" value="Thioesterase"/>
</dbReference>
<dbReference type="InterPro" id="IPR000873">
    <property type="entry name" value="AMP-dep_synth/lig_dom"/>
</dbReference>
<dbReference type="PROSITE" id="PS50075">
    <property type="entry name" value="CARRIER"/>
    <property type="match status" value="1"/>
</dbReference>
<dbReference type="PANTHER" id="PTHR24096">
    <property type="entry name" value="LONG-CHAIN-FATTY-ACID--COA LIGASE"/>
    <property type="match status" value="1"/>
</dbReference>
<evidence type="ECO:0000256" key="2">
    <source>
        <dbReference type="ARBA" id="ARBA00022598"/>
    </source>
</evidence>
<dbReference type="InterPro" id="IPR029058">
    <property type="entry name" value="AB_hydrolase_fold"/>
</dbReference>
<dbReference type="SUPFAM" id="SSF47336">
    <property type="entry name" value="ACP-like"/>
    <property type="match status" value="1"/>
</dbReference>
<dbReference type="InterPro" id="IPR009081">
    <property type="entry name" value="PP-bd_ACP"/>
</dbReference>
<keyword evidence="2" id="KW-0436">Ligase</keyword>
<dbReference type="GO" id="GO:0016405">
    <property type="term" value="F:CoA-ligase activity"/>
    <property type="evidence" value="ECO:0007669"/>
    <property type="project" value="TreeGrafter"/>
</dbReference>
<dbReference type="InterPro" id="IPR036736">
    <property type="entry name" value="ACP-like_sf"/>
</dbReference>
<name>A0A6A6CZ12_ZASCE</name>
<dbReference type="GeneID" id="54568994"/>
<reference evidence="4" key="1">
    <citation type="journal article" date="2020" name="Stud. Mycol.">
        <title>101 Dothideomycetes genomes: a test case for predicting lifestyles and emergence of pathogens.</title>
        <authorList>
            <person name="Haridas S."/>
            <person name="Albert R."/>
            <person name="Binder M."/>
            <person name="Bloem J."/>
            <person name="Labutti K."/>
            <person name="Salamov A."/>
            <person name="Andreopoulos B."/>
            <person name="Baker S."/>
            <person name="Barry K."/>
            <person name="Bills G."/>
            <person name="Bluhm B."/>
            <person name="Cannon C."/>
            <person name="Castanera R."/>
            <person name="Culley D."/>
            <person name="Daum C."/>
            <person name="Ezra D."/>
            <person name="Gonzalez J."/>
            <person name="Henrissat B."/>
            <person name="Kuo A."/>
            <person name="Liang C."/>
            <person name="Lipzen A."/>
            <person name="Lutzoni F."/>
            <person name="Magnuson J."/>
            <person name="Mondo S."/>
            <person name="Nolan M."/>
            <person name="Ohm R."/>
            <person name="Pangilinan J."/>
            <person name="Park H.-J."/>
            <person name="Ramirez L."/>
            <person name="Alfaro M."/>
            <person name="Sun H."/>
            <person name="Tritt A."/>
            <person name="Yoshinaga Y."/>
            <person name="Zwiers L.-H."/>
            <person name="Turgeon B."/>
            <person name="Goodwin S."/>
            <person name="Spatafora J."/>
            <person name="Crous P."/>
            <person name="Grigoriev I."/>
        </authorList>
    </citation>
    <scope>NUCLEOTIDE SEQUENCE</scope>
    <source>
        <strain evidence="4">ATCC 36951</strain>
    </source>
</reference>
<organism evidence="4 5">
    <name type="scientific">Zasmidium cellare ATCC 36951</name>
    <dbReference type="NCBI Taxonomy" id="1080233"/>
    <lineage>
        <taxon>Eukaryota</taxon>
        <taxon>Fungi</taxon>
        <taxon>Dikarya</taxon>
        <taxon>Ascomycota</taxon>
        <taxon>Pezizomycotina</taxon>
        <taxon>Dothideomycetes</taxon>
        <taxon>Dothideomycetidae</taxon>
        <taxon>Mycosphaerellales</taxon>
        <taxon>Mycosphaerellaceae</taxon>
        <taxon>Zasmidium</taxon>
    </lineage>
</organism>
<dbReference type="PROSITE" id="PS00455">
    <property type="entry name" value="AMP_BINDING"/>
    <property type="match status" value="1"/>
</dbReference>
<comment type="similarity">
    <text evidence="1">Belongs to the ATP-dependent AMP-binding enzyme family.</text>
</comment>
<dbReference type="Gene3D" id="1.10.1200.10">
    <property type="entry name" value="ACP-like"/>
    <property type="match status" value="1"/>
</dbReference>
<dbReference type="SUPFAM" id="SSF56801">
    <property type="entry name" value="Acetyl-CoA synthetase-like"/>
    <property type="match status" value="1"/>
</dbReference>
<protein>
    <recommendedName>
        <fullName evidence="3">Carrier domain-containing protein</fullName>
    </recommendedName>
</protein>
<dbReference type="Pfam" id="PF00501">
    <property type="entry name" value="AMP-binding"/>
    <property type="match status" value="1"/>
</dbReference>
<dbReference type="InterPro" id="IPR020845">
    <property type="entry name" value="AMP-binding_CS"/>
</dbReference>
<dbReference type="SUPFAM" id="SSF53474">
    <property type="entry name" value="alpha/beta-Hydrolases"/>
    <property type="match status" value="1"/>
</dbReference>
<evidence type="ECO:0000313" key="4">
    <source>
        <dbReference type="EMBL" id="KAF2171430.1"/>
    </source>
</evidence>
<dbReference type="RefSeq" id="XP_033672319.1">
    <property type="nucleotide sequence ID" value="XM_033815722.1"/>
</dbReference>
<dbReference type="Proteomes" id="UP000799537">
    <property type="component" value="Unassembled WGS sequence"/>
</dbReference>
<dbReference type="InterPro" id="IPR042099">
    <property type="entry name" value="ANL_N_sf"/>
</dbReference>
<dbReference type="Pfam" id="PF00550">
    <property type="entry name" value="PP-binding"/>
    <property type="match status" value="1"/>
</dbReference>
<proteinExistence type="inferred from homology"/>
<dbReference type="Gene3D" id="3.40.50.12780">
    <property type="entry name" value="N-terminal domain of ligase-like"/>
    <property type="match status" value="1"/>
</dbReference>
<dbReference type="InterPro" id="IPR045851">
    <property type="entry name" value="AMP-bd_C_sf"/>
</dbReference>
<evidence type="ECO:0000259" key="3">
    <source>
        <dbReference type="PROSITE" id="PS50075"/>
    </source>
</evidence>
<dbReference type="Gene3D" id="3.30.300.30">
    <property type="match status" value="1"/>
</dbReference>
<dbReference type="AlphaFoldDB" id="A0A6A6CZ12"/>
<keyword evidence="5" id="KW-1185">Reference proteome</keyword>
<evidence type="ECO:0000313" key="5">
    <source>
        <dbReference type="Proteomes" id="UP000799537"/>
    </source>
</evidence>
<sequence>MTAEEIISAQGDPALPTQPTHLLDLLKTAASSDACLLFLEDGSNGPATKLPYAQLYEKALQQVSTLRASGLVEKGQVALTYFDNHYDNVVWFWSVVAAGGIGAILSPLSHEPKTASGQLENVKNLFGDAPLITSAKLAPLFAGQGLQVKTIDDIKQTTPKAEPSPVSDVLPISELDSIAAILFTSGSTGHSKAVQYSHKALLASVKAKADHLDSRGRTFMSWVSFDHSANFCEVHLQSMYVCSDQVLTPAAELMAEPYHFFSILSAYKVGYTFTPNFFLAAATKSLRDKLANLEISLDLSHLRTIMCAGESNRTQTLADCDELMRRFGAPSYAIRAAYGLSETCSACFYNLESPQYDLGNPFASAGKHLPGVMEMKLVQDDSEETDRGVVYLRGDVILSGYYNNLDATAACMTDDGWFNTGDIGRVDENGSLHLLGRSKEILILHGNNYSSFELEYAIETSNIAGLTVSYTAVFSTWDESQQSEAVVVLFNPSEEAIGRKRQADTLQAIHRVVFNFCSQRALHVIPLPKALLPKSTIGKLSRSKLKKQYEAGAFDDYWFDEKDSHVQGEGIKESVTKTLDEVTPLEREIATVYAAVVGLPAEALLTDDALLSSGINSIGFLKVKRTLEKNLDMDHEIPMATLVQCHSVSDLAAELIKSGTTSAEYDPIVPLVKKGTKQPIFLLHPGAGEFLCWFNLLEYLPDRRLYAVRCKGLHSGEETFTSLQHQLDTYYAAIRRTQPEGPYLLLGYCLGGLLAFELAKMFEANGLEVAFCGGIDNPPDIRRSLGHEKYRSVLSDFLPALTGMSPEEAQDFTKSTAYMEDPEFYEAIYGKFPPAVIQENGGLTIQRIKAYGKVEDWHRAIAAKYEAQGKVRSLDIFKANALPLFDVSGLGSWDAVMEQWCTLAESPRIHKVQGNHYTVLKKPDIEVLQERINEALDARGV</sequence>
<accession>A0A6A6CZ12</accession>
<gene>
    <name evidence="4" type="ORF">M409DRAFT_63705</name>
</gene>
<dbReference type="EMBL" id="ML993583">
    <property type="protein sequence ID" value="KAF2171430.1"/>
    <property type="molecule type" value="Genomic_DNA"/>
</dbReference>
<dbReference type="GO" id="GO:0019748">
    <property type="term" value="P:secondary metabolic process"/>
    <property type="evidence" value="ECO:0007669"/>
    <property type="project" value="TreeGrafter"/>
</dbReference>
<evidence type="ECO:0000256" key="1">
    <source>
        <dbReference type="ARBA" id="ARBA00006432"/>
    </source>
</evidence>
<feature type="domain" description="Carrier" evidence="3">
    <location>
        <begin position="580"/>
        <end position="659"/>
    </location>
</feature>
<dbReference type="Pfam" id="PF00975">
    <property type="entry name" value="Thioesterase"/>
    <property type="match status" value="1"/>
</dbReference>
<dbReference type="OrthoDB" id="10253869at2759"/>
<dbReference type="PANTHER" id="PTHR24096:SF149">
    <property type="entry name" value="AMP-BINDING DOMAIN-CONTAINING PROTEIN-RELATED"/>
    <property type="match status" value="1"/>
</dbReference>
<dbReference type="Gene3D" id="3.40.50.1820">
    <property type="entry name" value="alpha/beta hydrolase"/>
    <property type="match status" value="1"/>
</dbReference>